<dbReference type="EMBL" id="DF968182">
    <property type="protein sequence ID" value="GAP43469.1"/>
    <property type="molecule type" value="Genomic_DNA"/>
</dbReference>
<dbReference type="AlphaFoldDB" id="A0A0S7BSU7"/>
<evidence type="ECO:0000313" key="2">
    <source>
        <dbReference type="EMBL" id="GAP43469.1"/>
    </source>
</evidence>
<protein>
    <submittedName>
        <fullName evidence="2">Acyl carrier protein</fullName>
    </submittedName>
</protein>
<dbReference type="RefSeq" id="WP_062040588.1">
    <property type="nucleotide sequence ID" value="NZ_DF968182.1"/>
</dbReference>
<organism evidence="2">
    <name type="scientific">Lentimicrobium saccharophilum</name>
    <dbReference type="NCBI Taxonomy" id="1678841"/>
    <lineage>
        <taxon>Bacteria</taxon>
        <taxon>Pseudomonadati</taxon>
        <taxon>Bacteroidota</taxon>
        <taxon>Bacteroidia</taxon>
        <taxon>Bacteroidales</taxon>
        <taxon>Lentimicrobiaceae</taxon>
        <taxon>Lentimicrobium</taxon>
    </lineage>
</organism>
<dbReference type="OrthoDB" id="1123464at2"/>
<reference evidence="2" key="1">
    <citation type="journal article" date="2015" name="Genome Announc.">
        <title>Draft Genome Sequence of Bacteroidales Strain TBC1, a Novel Isolate from a Methanogenic Wastewater Treatment System.</title>
        <authorList>
            <person name="Tourlousse D.M."/>
            <person name="Matsuura N."/>
            <person name="Sun L."/>
            <person name="Toyonaga M."/>
            <person name="Kuroda K."/>
            <person name="Ohashi A."/>
            <person name="Cruz R."/>
            <person name="Yamaguchi T."/>
            <person name="Sekiguchi Y."/>
        </authorList>
    </citation>
    <scope>NUCLEOTIDE SEQUENCE [LARGE SCALE GENOMIC DNA]</scope>
    <source>
        <strain evidence="2">TBC1</strain>
    </source>
</reference>
<accession>A0A0S7BSU7</accession>
<dbReference type="Gene3D" id="1.10.1200.10">
    <property type="entry name" value="ACP-like"/>
    <property type="match status" value="1"/>
</dbReference>
<sequence length="83" mass="9217">MLQLSEVKDQLKKFIVETAFVPADKVQDDTLIFVEGIFDSMGFLALINFIEENFKIKAADSELLEGNFESVNAIAGFIGSKLN</sequence>
<evidence type="ECO:0000313" key="3">
    <source>
        <dbReference type="Proteomes" id="UP000053091"/>
    </source>
</evidence>
<dbReference type="SUPFAM" id="SSF47336">
    <property type="entry name" value="ACP-like"/>
    <property type="match status" value="1"/>
</dbReference>
<dbReference type="STRING" id="1678841.TBC1_111622"/>
<dbReference type="PROSITE" id="PS50075">
    <property type="entry name" value="CARRIER"/>
    <property type="match status" value="1"/>
</dbReference>
<evidence type="ECO:0000259" key="1">
    <source>
        <dbReference type="PROSITE" id="PS50075"/>
    </source>
</evidence>
<feature type="domain" description="Carrier" evidence="1">
    <location>
        <begin position="5"/>
        <end position="82"/>
    </location>
</feature>
<dbReference type="Proteomes" id="UP000053091">
    <property type="component" value="Unassembled WGS sequence"/>
</dbReference>
<keyword evidence="3" id="KW-1185">Reference proteome</keyword>
<dbReference type="InterPro" id="IPR036736">
    <property type="entry name" value="ACP-like_sf"/>
</dbReference>
<dbReference type="InterPro" id="IPR009081">
    <property type="entry name" value="PP-bd_ACP"/>
</dbReference>
<name>A0A0S7BSU7_9BACT</name>
<gene>
    <name evidence="2" type="ORF">TBC1_111622</name>
</gene>
<proteinExistence type="predicted"/>